<comment type="subunit">
    <text evidence="5">RNAP is composed of a core of 2 alpha, a beta and a beta' subunit. The core is associated with a delta subunit, and at least one of epsilon or omega. When a sigma factor is associated with the core the holoenzyme is formed, which can initiate transcription.</text>
</comment>
<comment type="caution">
    <text evidence="6">The sequence shown here is derived from an EMBL/GenBank/DDBJ whole genome shotgun (WGS) entry which is preliminary data.</text>
</comment>
<keyword evidence="1 5" id="KW-0240">DNA-directed RNA polymerase</keyword>
<evidence type="ECO:0000256" key="1">
    <source>
        <dbReference type="ARBA" id="ARBA00022478"/>
    </source>
</evidence>
<evidence type="ECO:0000313" key="7">
    <source>
        <dbReference type="Proteomes" id="UP000180098"/>
    </source>
</evidence>
<evidence type="ECO:0000256" key="3">
    <source>
        <dbReference type="ARBA" id="ARBA00022695"/>
    </source>
</evidence>
<proteinExistence type="inferred from homology"/>
<name>A0A1S2LKY4_9BACI</name>
<dbReference type="HAMAP" id="MF_01553">
    <property type="entry name" value="RNApol_bact_RpoY"/>
    <property type="match status" value="1"/>
</dbReference>
<dbReference type="InterPro" id="IPR009907">
    <property type="entry name" value="RpoY"/>
</dbReference>
<dbReference type="EC" id="2.7.7.6" evidence="5"/>
<keyword evidence="7" id="KW-1185">Reference proteome</keyword>
<dbReference type="RefSeq" id="WP_071313423.1">
    <property type="nucleotide sequence ID" value="NZ_MLQQ01000022.1"/>
</dbReference>
<dbReference type="GO" id="GO:0003677">
    <property type="term" value="F:DNA binding"/>
    <property type="evidence" value="ECO:0007669"/>
    <property type="project" value="UniProtKB-UniRule"/>
</dbReference>
<organism evidence="6 7">
    <name type="scientific">Anaerobacillus arseniciselenatis</name>
    <dbReference type="NCBI Taxonomy" id="85682"/>
    <lineage>
        <taxon>Bacteria</taxon>
        <taxon>Bacillati</taxon>
        <taxon>Bacillota</taxon>
        <taxon>Bacilli</taxon>
        <taxon>Bacillales</taxon>
        <taxon>Bacillaceae</taxon>
        <taxon>Anaerobacillus</taxon>
    </lineage>
</organism>
<dbReference type="GO" id="GO:0006351">
    <property type="term" value="P:DNA-templated transcription"/>
    <property type="evidence" value="ECO:0007669"/>
    <property type="project" value="UniProtKB-UniRule"/>
</dbReference>
<evidence type="ECO:0000313" key="6">
    <source>
        <dbReference type="EMBL" id="OIJ12115.1"/>
    </source>
</evidence>
<dbReference type="Proteomes" id="UP000180098">
    <property type="component" value="Unassembled WGS sequence"/>
</dbReference>
<gene>
    <name evidence="5" type="primary">rpoY</name>
    <name evidence="6" type="ORF">BKP35_11110</name>
</gene>
<comment type="similarity">
    <text evidence="5">Belongs to the RNA polymerase subunit epsilon family.</text>
</comment>
<comment type="catalytic activity">
    <reaction evidence="5">
        <text>RNA(n) + a ribonucleoside 5'-triphosphate = RNA(n+1) + diphosphate</text>
        <dbReference type="Rhea" id="RHEA:21248"/>
        <dbReference type="Rhea" id="RHEA-COMP:14527"/>
        <dbReference type="Rhea" id="RHEA-COMP:17342"/>
        <dbReference type="ChEBI" id="CHEBI:33019"/>
        <dbReference type="ChEBI" id="CHEBI:61557"/>
        <dbReference type="ChEBI" id="CHEBI:140395"/>
        <dbReference type="EC" id="2.7.7.6"/>
    </reaction>
</comment>
<evidence type="ECO:0000256" key="4">
    <source>
        <dbReference type="ARBA" id="ARBA00023163"/>
    </source>
</evidence>
<sequence length="69" mass="8116">MIYKVLFQELISEAPVRENTKSIYIEANSEMDVREKLASKSYNIEVVLPVDGVYLEYEKQNENFKLENI</sequence>
<dbReference type="Pfam" id="PF07288">
    <property type="entry name" value="RpoY"/>
    <property type="match status" value="1"/>
</dbReference>
<dbReference type="AlphaFoldDB" id="A0A1S2LKY4"/>
<keyword evidence="3 5" id="KW-0548">Nucleotidyltransferase</keyword>
<dbReference type="Gene3D" id="3.10.20.730">
    <property type="entry name" value="RNAP, epsilon subunit-like"/>
    <property type="match status" value="1"/>
</dbReference>
<dbReference type="GO" id="GO:0000428">
    <property type="term" value="C:DNA-directed RNA polymerase complex"/>
    <property type="evidence" value="ECO:0007669"/>
    <property type="project" value="UniProtKB-KW"/>
</dbReference>
<dbReference type="EMBL" id="MLQQ01000022">
    <property type="protein sequence ID" value="OIJ12115.1"/>
    <property type="molecule type" value="Genomic_DNA"/>
</dbReference>
<evidence type="ECO:0000256" key="2">
    <source>
        <dbReference type="ARBA" id="ARBA00022679"/>
    </source>
</evidence>
<accession>A0A1S2LKY4</accession>
<reference evidence="6 7" key="1">
    <citation type="submission" date="2016-10" db="EMBL/GenBank/DDBJ databases">
        <title>Draft genome sequences of four alkaliphilic bacteria belonging to the Anaerobacillus genus.</title>
        <authorList>
            <person name="Bassil N.M."/>
            <person name="Lloyd J.R."/>
        </authorList>
    </citation>
    <scope>NUCLEOTIDE SEQUENCE [LARGE SCALE GENOMIC DNA]</scope>
    <source>
        <strain evidence="6 7">DSM 15340</strain>
    </source>
</reference>
<comment type="function">
    <text evidence="5">A non-essential component of RNA polymerase (RNAP).</text>
</comment>
<keyword evidence="2 5" id="KW-0808">Transferase</keyword>
<dbReference type="OrthoDB" id="2147503at2"/>
<protein>
    <recommendedName>
        <fullName evidence="5">DNA-directed RNA polymerase subunit epsilon</fullName>
        <shortName evidence="5">RNAP epsilon subunit</shortName>
        <ecNumber evidence="5">2.7.7.6</ecNumber>
    </recommendedName>
    <alternativeName>
        <fullName evidence="5">RNA polymerase epsilon subunit</fullName>
    </alternativeName>
    <alternativeName>
        <fullName evidence="5">Transcriptase subunit epsilon</fullName>
    </alternativeName>
</protein>
<evidence type="ECO:0000256" key="5">
    <source>
        <dbReference type="HAMAP-Rule" id="MF_01553"/>
    </source>
</evidence>
<keyword evidence="4 5" id="KW-0804">Transcription</keyword>
<dbReference type="GO" id="GO:0003899">
    <property type="term" value="F:DNA-directed RNA polymerase activity"/>
    <property type="evidence" value="ECO:0007669"/>
    <property type="project" value="UniProtKB-UniRule"/>
</dbReference>